<dbReference type="InterPro" id="IPR049306">
    <property type="entry name" value="GLV1-2"/>
</dbReference>
<evidence type="ECO:0000256" key="2">
    <source>
        <dbReference type="SAM" id="SignalP"/>
    </source>
</evidence>
<proteinExistence type="predicted"/>
<keyword evidence="4" id="KW-1185">Reference proteome</keyword>
<dbReference type="AlphaFoldDB" id="A0AAD7KS39"/>
<reference evidence="3" key="1">
    <citation type="journal article" date="2023" name="Science">
        <title>Elucidation of the pathway for biosynthesis of saponin adjuvants from the soapbark tree.</title>
        <authorList>
            <person name="Reed J."/>
            <person name="Orme A."/>
            <person name="El-Demerdash A."/>
            <person name="Owen C."/>
            <person name="Martin L.B.B."/>
            <person name="Misra R.C."/>
            <person name="Kikuchi S."/>
            <person name="Rejzek M."/>
            <person name="Martin A.C."/>
            <person name="Harkess A."/>
            <person name="Leebens-Mack J."/>
            <person name="Louveau T."/>
            <person name="Stephenson M.J."/>
            <person name="Osbourn A."/>
        </authorList>
    </citation>
    <scope>NUCLEOTIDE SEQUENCE</scope>
    <source>
        <strain evidence="3">S10</strain>
    </source>
</reference>
<evidence type="ECO:0000313" key="3">
    <source>
        <dbReference type="EMBL" id="KAJ7944753.1"/>
    </source>
</evidence>
<evidence type="ECO:0000313" key="4">
    <source>
        <dbReference type="Proteomes" id="UP001163823"/>
    </source>
</evidence>
<organism evidence="3 4">
    <name type="scientific">Quillaja saponaria</name>
    <name type="common">Soap bark tree</name>
    <dbReference type="NCBI Taxonomy" id="32244"/>
    <lineage>
        <taxon>Eukaryota</taxon>
        <taxon>Viridiplantae</taxon>
        <taxon>Streptophyta</taxon>
        <taxon>Embryophyta</taxon>
        <taxon>Tracheophyta</taxon>
        <taxon>Spermatophyta</taxon>
        <taxon>Magnoliopsida</taxon>
        <taxon>eudicotyledons</taxon>
        <taxon>Gunneridae</taxon>
        <taxon>Pentapetalae</taxon>
        <taxon>rosids</taxon>
        <taxon>fabids</taxon>
        <taxon>Fabales</taxon>
        <taxon>Quillajaceae</taxon>
        <taxon>Quillaja</taxon>
    </lineage>
</organism>
<dbReference type="PANTHER" id="PTHR34961:SF7">
    <property type="entry name" value="TRANSMEMBRANE PROTEIN"/>
    <property type="match status" value="1"/>
</dbReference>
<feature type="region of interest" description="Disordered" evidence="1">
    <location>
        <begin position="66"/>
        <end position="88"/>
    </location>
</feature>
<dbReference type="Pfam" id="PF21529">
    <property type="entry name" value="GLV1-2"/>
    <property type="match status" value="1"/>
</dbReference>
<dbReference type="KEGG" id="qsa:O6P43_034100"/>
<feature type="signal peptide" evidence="2">
    <location>
        <begin position="1"/>
        <end position="20"/>
    </location>
</feature>
<keyword evidence="2" id="KW-0732">Signal</keyword>
<sequence>MSSLFILILLLCISLHACTARPLTPKFTQIETAKHQPRKDLEVRLESSTLKSCKGKVKTHRAIDIQNETPNSGSEITKSSFQTDLPPGIEIKRSKGHAGRLMLVSSPHDTDQTTVNSKESEAVEDIVEMDYAQPHRKPPIHNEKH</sequence>
<dbReference type="Proteomes" id="UP001163823">
    <property type="component" value="Chromosome 14"/>
</dbReference>
<accession>A0AAD7KS39</accession>
<dbReference type="InterPro" id="IPR053313">
    <property type="entry name" value="RGF"/>
</dbReference>
<evidence type="ECO:0000256" key="1">
    <source>
        <dbReference type="SAM" id="MobiDB-lite"/>
    </source>
</evidence>
<dbReference type="PANTHER" id="PTHR34961">
    <property type="entry name" value="TRANSMEMBRANE PROTEIN"/>
    <property type="match status" value="1"/>
</dbReference>
<feature type="compositionally biased region" description="Polar residues" evidence="1">
    <location>
        <begin position="66"/>
        <end position="83"/>
    </location>
</feature>
<name>A0AAD7KS39_QUISA</name>
<gene>
    <name evidence="3" type="ORF">O6P43_034100</name>
</gene>
<dbReference type="EMBL" id="JARAOO010000014">
    <property type="protein sequence ID" value="KAJ7944753.1"/>
    <property type="molecule type" value="Genomic_DNA"/>
</dbReference>
<protein>
    <submittedName>
        <fullName evidence="3">Root meristem growth factor 6</fullName>
    </submittedName>
</protein>
<comment type="caution">
    <text evidence="3">The sequence shown here is derived from an EMBL/GenBank/DDBJ whole genome shotgun (WGS) entry which is preliminary data.</text>
</comment>
<feature type="chain" id="PRO_5042219262" evidence="2">
    <location>
        <begin position="21"/>
        <end position="145"/>
    </location>
</feature>